<dbReference type="AlphaFoldDB" id="A0AAV4JH53"/>
<reference evidence="8 9" key="1">
    <citation type="journal article" date="2021" name="Elife">
        <title>Chloroplast acquisition without the gene transfer in kleptoplastic sea slugs, Plakobranchus ocellatus.</title>
        <authorList>
            <person name="Maeda T."/>
            <person name="Takahashi S."/>
            <person name="Yoshida T."/>
            <person name="Shimamura S."/>
            <person name="Takaki Y."/>
            <person name="Nagai Y."/>
            <person name="Toyoda A."/>
            <person name="Suzuki Y."/>
            <person name="Arimoto A."/>
            <person name="Ishii H."/>
            <person name="Satoh N."/>
            <person name="Nishiyama T."/>
            <person name="Hasebe M."/>
            <person name="Maruyama T."/>
            <person name="Minagawa J."/>
            <person name="Obokata J."/>
            <person name="Shigenobu S."/>
        </authorList>
    </citation>
    <scope>NUCLEOTIDE SEQUENCE [LARGE SCALE GENOMIC DNA]</scope>
</reference>
<evidence type="ECO:0000313" key="8">
    <source>
        <dbReference type="EMBL" id="GFS21399.1"/>
    </source>
</evidence>
<evidence type="ECO:0000256" key="5">
    <source>
        <dbReference type="ARBA" id="ARBA00023274"/>
    </source>
</evidence>
<dbReference type="EMBL" id="BMAT01006872">
    <property type="protein sequence ID" value="GFS21399.1"/>
    <property type="molecule type" value="Genomic_DNA"/>
</dbReference>
<keyword evidence="4 8" id="KW-0689">Ribosomal protein</keyword>
<keyword evidence="5" id="KW-0687">Ribonucleoprotein</keyword>
<dbReference type="Gene3D" id="3.30.1230.20">
    <property type="match status" value="1"/>
</dbReference>
<sequence>MTTKQKSEQTRIRFQSSHPVFPFSTSSAPGRHQNTLNMQNDAGEFVDLFIPRKCSASNRIVGAKDHASIQINFAEVDPTTGRMTGAYKTYAVCGYFRRMLVSTEVITLKLCSYKQDLSSLGLNVASISESRTLMKRAVDNLSADWMPIIG</sequence>
<dbReference type="FunFam" id="3.30.1230.20:FF:000001">
    <property type="entry name" value="40S ribosomal protein S21"/>
    <property type="match status" value="1"/>
</dbReference>
<keyword evidence="9" id="KW-1185">Reference proteome</keyword>
<comment type="caution">
    <text evidence="8">The sequence shown here is derived from an EMBL/GenBank/DDBJ whole genome shotgun (WGS) entry which is preliminary data.</text>
</comment>
<evidence type="ECO:0000256" key="3">
    <source>
        <dbReference type="ARBA" id="ARBA00010228"/>
    </source>
</evidence>
<dbReference type="GO" id="GO:0003735">
    <property type="term" value="F:structural constituent of ribosome"/>
    <property type="evidence" value="ECO:0007669"/>
    <property type="project" value="InterPro"/>
</dbReference>
<accession>A0AAV4JH53</accession>
<evidence type="ECO:0000313" key="9">
    <source>
        <dbReference type="Proteomes" id="UP000762676"/>
    </source>
</evidence>
<name>A0AAV4JH53_9GAST</name>
<evidence type="ECO:0000256" key="7">
    <source>
        <dbReference type="ARBA" id="ARBA00035451"/>
    </source>
</evidence>
<dbReference type="GO" id="GO:0006412">
    <property type="term" value="P:translation"/>
    <property type="evidence" value="ECO:0007669"/>
    <property type="project" value="InterPro"/>
</dbReference>
<organism evidence="8 9">
    <name type="scientific">Elysia marginata</name>
    <dbReference type="NCBI Taxonomy" id="1093978"/>
    <lineage>
        <taxon>Eukaryota</taxon>
        <taxon>Metazoa</taxon>
        <taxon>Spiralia</taxon>
        <taxon>Lophotrochozoa</taxon>
        <taxon>Mollusca</taxon>
        <taxon>Gastropoda</taxon>
        <taxon>Heterobranchia</taxon>
        <taxon>Euthyneura</taxon>
        <taxon>Panpulmonata</taxon>
        <taxon>Sacoglossa</taxon>
        <taxon>Placobranchoidea</taxon>
        <taxon>Plakobranchidae</taxon>
        <taxon>Elysia</taxon>
    </lineage>
</organism>
<dbReference type="GO" id="GO:0022626">
    <property type="term" value="C:cytosolic ribosome"/>
    <property type="evidence" value="ECO:0007669"/>
    <property type="project" value="UniProtKB-ARBA"/>
</dbReference>
<dbReference type="Proteomes" id="UP000762676">
    <property type="component" value="Unassembled WGS sequence"/>
</dbReference>
<evidence type="ECO:0000256" key="6">
    <source>
        <dbReference type="ARBA" id="ARBA00035150"/>
    </source>
</evidence>
<comment type="similarity">
    <text evidence="3">Belongs to the eukaryotic ribosomal protein eS21 family.</text>
</comment>
<dbReference type="Pfam" id="PF01249">
    <property type="entry name" value="Ribosomal_S21e"/>
    <property type="match status" value="1"/>
</dbReference>
<proteinExistence type="inferred from homology"/>
<dbReference type="InterPro" id="IPR038579">
    <property type="entry name" value="Ribosomal_eS21_sf"/>
</dbReference>
<gene>
    <name evidence="8" type="ORF">ElyMa_003337900</name>
</gene>
<dbReference type="InterPro" id="IPR001931">
    <property type="entry name" value="Ribosomal_eS21"/>
</dbReference>
<evidence type="ECO:0000256" key="1">
    <source>
        <dbReference type="ARBA" id="ARBA00004427"/>
    </source>
</evidence>
<evidence type="ECO:0000256" key="2">
    <source>
        <dbReference type="ARBA" id="ARBA00004514"/>
    </source>
</evidence>
<evidence type="ECO:0000256" key="4">
    <source>
        <dbReference type="ARBA" id="ARBA00022980"/>
    </source>
</evidence>
<comment type="subcellular location">
    <subcellularLocation>
        <location evidence="2">Cytoplasm</location>
        <location evidence="2">Cytosol</location>
    </subcellularLocation>
    <subcellularLocation>
        <location evidence="1">Rough endoplasmic reticulum</location>
    </subcellularLocation>
</comment>
<protein>
    <recommendedName>
        <fullName evidence="6">Small ribosomal subunit protein eS21</fullName>
    </recommendedName>
    <alternativeName>
        <fullName evidence="7">40S ribosomal protein S21</fullName>
    </alternativeName>
</protein>
<dbReference type="GO" id="GO:1990904">
    <property type="term" value="C:ribonucleoprotein complex"/>
    <property type="evidence" value="ECO:0007669"/>
    <property type="project" value="UniProtKB-KW"/>
</dbReference>
<dbReference type="PANTHER" id="PTHR10442">
    <property type="entry name" value="40S RIBOSOMAL PROTEIN S21"/>
    <property type="match status" value="1"/>
</dbReference>
<dbReference type="GO" id="GO:0005791">
    <property type="term" value="C:rough endoplasmic reticulum"/>
    <property type="evidence" value="ECO:0007669"/>
    <property type="project" value="UniProtKB-SubCell"/>
</dbReference>